<evidence type="ECO:0000313" key="5">
    <source>
        <dbReference type="Proteomes" id="UP000324800"/>
    </source>
</evidence>
<dbReference type="OrthoDB" id="439808at2759"/>
<evidence type="ECO:0000256" key="1">
    <source>
        <dbReference type="ARBA" id="ARBA00022884"/>
    </source>
</evidence>
<dbReference type="AlphaFoldDB" id="A0A5J4W8P5"/>
<evidence type="ECO:0000256" key="2">
    <source>
        <dbReference type="PROSITE-ProRule" id="PRU00176"/>
    </source>
</evidence>
<dbReference type="GO" id="GO:0003729">
    <property type="term" value="F:mRNA binding"/>
    <property type="evidence" value="ECO:0007669"/>
    <property type="project" value="TreeGrafter"/>
</dbReference>
<protein>
    <recommendedName>
        <fullName evidence="3">RRM domain-containing protein</fullName>
    </recommendedName>
</protein>
<dbReference type="CDD" id="cd00590">
    <property type="entry name" value="RRM_SF"/>
    <property type="match status" value="1"/>
</dbReference>
<sequence length="376" mass="43280">MATSSRLFIGNLNYKTNAETIGHLFETIGGVDNVKTSSKNGKSLGYGFIEMADVEQAQKAQFQLNRYILDGRQIRVEFAKERKMKKFQNSSKLNKINRSYDNMHIEKNEKDPNWDNQTRIPDQIMKIMKERINPLIHLNCPPDINCSQYFNVPQSSTIIELKSAVIQSLNEVSWINQGFKEILVNDYNIIPHLIPPLIYNNNKCQEVINTPKVLHSLTTLSIYKIGTHFNQENDQQTFALRSGNIGCLWYIQFFADASVQSELVNANYTGVLVITVSTASGHGEEYDNEIYWGLDQISNFLRCLNKWKYYNATFPPQPLLARRADEQIEEEGGNEEIDSQQKNKAFSCNIKDNANRAKGSIFNYFIEQVNTRLSWY</sequence>
<organism evidence="4 5">
    <name type="scientific">Streblomastix strix</name>
    <dbReference type="NCBI Taxonomy" id="222440"/>
    <lineage>
        <taxon>Eukaryota</taxon>
        <taxon>Metamonada</taxon>
        <taxon>Preaxostyla</taxon>
        <taxon>Oxymonadida</taxon>
        <taxon>Streblomastigidae</taxon>
        <taxon>Streblomastix</taxon>
    </lineage>
</organism>
<dbReference type="Pfam" id="PF00076">
    <property type="entry name" value="RRM_1"/>
    <property type="match status" value="1"/>
</dbReference>
<reference evidence="4 5" key="1">
    <citation type="submission" date="2019-03" db="EMBL/GenBank/DDBJ databases">
        <title>Single cell metagenomics reveals metabolic interactions within the superorganism composed of flagellate Streblomastix strix and complex community of Bacteroidetes bacteria on its surface.</title>
        <authorList>
            <person name="Treitli S.C."/>
            <person name="Kolisko M."/>
            <person name="Husnik F."/>
            <person name="Keeling P."/>
            <person name="Hampl V."/>
        </authorList>
    </citation>
    <scope>NUCLEOTIDE SEQUENCE [LARGE SCALE GENOMIC DNA]</scope>
    <source>
        <strain evidence="4">ST1C</strain>
    </source>
</reference>
<accession>A0A5J4W8P5</accession>
<dbReference type="InterPro" id="IPR000504">
    <property type="entry name" value="RRM_dom"/>
</dbReference>
<dbReference type="PANTHER" id="PTHR48025">
    <property type="entry name" value="OS02G0815200 PROTEIN"/>
    <property type="match status" value="1"/>
</dbReference>
<feature type="domain" description="RRM" evidence="3">
    <location>
        <begin position="5"/>
        <end position="81"/>
    </location>
</feature>
<dbReference type="PROSITE" id="PS50102">
    <property type="entry name" value="RRM"/>
    <property type="match status" value="1"/>
</dbReference>
<dbReference type="Proteomes" id="UP000324800">
    <property type="component" value="Unassembled WGS sequence"/>
</dbReference>
<dbReference type="InterPro" id="IPR050502">
    <property type="entry name" value="Euk_RNA-bind_prot"/>
</dbReference>
<evidence type="ECO:0000259" key="3">
    <source>
        <dbReference type="PROSITE" id="PS50102"/>
    </source>
</evidence>
<dbReference type="SUPFAM" id="SSF54928">
    <property type="entry name" value="RNA-binding domain, RBD"/>
    <property type="match status" value="1"/>
</dbReference>
<dbReference type="InterPro" id="IPR035979">
    <property type="entry name" value="RBD_domain_sf"/>
</dbReference>
<proteinExistence type="predicted"/>
<keyword evidence="1 2" id="KW-0694">RNA-binding</keyword>
<dbReference type="EMBL" id="SNRW01003030">
    <property type="protein sequence ID" value="KAA6390993.1"/>
    <property type="molecule type" value="Genomic_DNA"/>
</dbReference>
<dbReference type="Gene3D" id="3.30.70.330">
    <property type="match status" value="1"/>
</dbReference>
<name>A0A5J4W8P5_9EUKA</name>
<dbReference type="InterPro" id="IPR012677">
    <property type="entry name" value="Nucleotide-bd_a/b_plait_sf"/>
</dbReference>
<dbReference type="PANTHER" id="PTHR48025:SF1">
    <property type="entry name" value="RRM DOMAIN-CONTAINING PROTEIN"/>
    <property type="match status" value="1"/>
</dbReference>
<evidence type="ECO:0000313" key="4">
    <source>
        <dbReference type="EMBL" id="KAA6390993.1"/>
    </source>
</evidence>
<gene>
    <name evidence="4" type="ORF">EZS28_013480</name>
</gene>
<dbReference type="SMART" id="SM00360">
    <property type="entry name" value="RRM"/>
    <property type="match status" value="1"/>
</dbReference>
<comment type="caution">
    <text evidence="4">The sequence shown here is derived from an EMBL/GenBank/DDBJ whole genome shotgun (WGS) entry which is preliminary data.</text>
</comment>